<dbReference type="InterPro" id="IPR045095">
    <property type="entry name" value="ACDP"/>
</dbReference>
<dbReference type="SUPFAM" id="SSF54631">
    <property type="entry name" value="CBS-domain pair"/>
    <property type="match status" value="1"/>
</dbReference>
<dbReference type="Proteomes" id="UP000324800">
    <property type="component" value="Unassembled WGS sequence"/>
</dbReference>
<dbReference type="Pfam" id="PF01595">
    <property type="entry name" value="CNNM"/>
    <property type="match status" value="1"/>
</dbReference>
<comment type="caution">
    <text evidence="4">The sequence shown here is derived from an EMBL/GenBank/DDBJ whole genome shotgun (WGS) entry which is preliminary data.</text>
</comment>
<organism evidence="4 5">
    <name type="scientific">Streblomastix strix</name>
    <dbReference type="NCBI Taxonomy" id="222440"/>
    <lineage>
        <taxon>Eukaryota</taxon>
        <taxon>Metamonada</taxon>
        <taxon>Preaxostyla</taxon>
        <taxon>Oxymonadida</taxon>
        <taxon>Streblomastigidae</taxon>
        <taxon>Streblomastix</taxon>
    </lineage>
</organism>
<dbReference type="PANTHER" id="PTHR12064:SF94">
    <property type="entry name" value="UNEXTENDED PROTEIN"/>
    <property type="match status" value="1"/>
</dbReference>
<dbReference type="PROSITE" id="PS51846">
    <property type="entry name" value="CNNM"/>
    <property type="match status" value="1"/>
</dbReference>
<dbReference type="GO" id="GO:0016020">
    <property type="term" value="C:membrane"/>
    <property type="evidence" value="ECO:0007669"/>
    <property type="project" value="UniProtKB-UniRule"/>
</dbReference>
<name>A0A5J4VD16_9EUKA</name>
<keyword evidence="1 2" id="KW-0812">Transmembrane</keyword>
<protein>
    <submittedName>
        <fullName evidence="4">Metal transporter CNNM</fullName>
    </submittedName>
</protein>
<keyword evidence="1 2" id="KW-0472">Membrane</keyword>
<dbReference type="GO" id="GO:0010960">
    <property type="term" value="P:magnesium ion homeostasis"/>
    <property type="evidence" value="ECO:0007669"/>
    <property type="project" value="InterPro"/>
</dbReference>
<evidence type="ECO:0000259" key="3">
    <source>
        <dbReference type="PROSITE" id="PS51846"/>
    </source>
</evidence>
<keyword evidence="1 2" id="KW-1133">Transmembrane helix</keyword>
<dbReference type="InterPro" id="IPR002550">
    <property type="entry name" value="CNNM"/>
</dbReference>
<accession>A0A5J4VD16</accession>
<evidence type="ECO:0000313" key="5">
    <source>
        <dbReference type="Proteomes" id="UP000324800"/>
    </source>
</evidence>
<sequence>GLFSPEIILVLDGQVEVMVNVGISLIMENLSNPLISFLVSSILMVFVGEIIPQAICYRHGLAIGAALWWLIFFFMVILSPIVFPLGFLLDKILGEEVGNTYSRKQLKKLIEIHTKENIMGKYGEDGINKTDFIFLKDAFEFSNKNAQQVMTKMEDVFLLDTTDILDYELIERVVMRGHSRIPVCEPLAPDYAKYNTNNILGYIESQDLLLLYNQEHEGNVDSEIFQSELDNAQFSSFDPQTPFSPINIQSKLTIGSIFNQFGHEKVQILNDTILPQVLKQLKKAKSQMAIVYAQDNSNEEQDPISFNEGIITREDIAKVFIGDEDEEKEEDDDDDFELINENEFSDEVNIQSQTSYDQMNLNRKAENVTNDSKHVFESNQEIHSNKEIEMETNSTKQQMMSIAGICGWTFAHMAQLVRISTVFIVPAYDKEGSEQTNVNKNLGLRIKQFDQVPLRSQICQQGLFSPEIILVLDGQVEVCISNRKIMIQVK</sequence>
<dbReference type="OrthoDB" id="5353557at2759"/>
<feature type="non-terminal residue" evidence="4">
    <location>
        <position position="1"/>
    </location>
</feature>
<feature type="transmembrane region" description="Helical" evidence="2">
    <location>
        <begin position="67"/>
        <end position="89"/>
    </location>
</feature>
<dbReference type="PANTHER" id="PTHR12064">
    <property type="entry name" value="METAL TRANSPORTER CNNM"/>
    <property type="match status" value="1"/>
</dbReference>
<feature type="domain" description="CNNM transmembrane" evidence="3">
    <location>
        <begin position="1"/>
        <end position="131"/>
    </location>
</feature>
<feature type="transmembrane region" description="Helical" evidence="2">
    <location>
        <begin position="34"/>
        <end position="55"/>
    </location>
</feature>
<evidence type="ECO:0000256" key="2">
    <source>
        <dbReference type="SAM" id="Phobius"/>
    </source>
</evidence>
<proteinExistence type="predicted"/>
<evidence type="ECO:0000256" key="1">
    <source>
        <dbReference type="PROSITE-ProRule" id="PRU01193"/>
    </source>
</evidence>
<dbReference type="AlphaFoldDB" id="A0A5J4VD16"/>
<dbReference type="EMBL" id="SNRW01007934">
    <property type="protein sequence ID" value="KAA6380387.1"/>
    <property type="molecule type" value="Genomic_DNA"/>
</dbReference>
<dbReference type="Gene3D" id="3.10.580.10">
    <property type="entry name" value="CBS-domain"/>
    <property type="match status" value="2"/>
</dbReference>
<reference evidence="4 5" key="1">
    <citation type="submission" date="2019-03" db="EMBL/GenBank/DDBJ databases">
        <title>Single cell metagenomics reveals metabolic interactions within the superorganism composed of flagellate Streblomastix strix and complex community of Bacteroidetes bacteria on its surface.</title>
        <authorList>
            <person name="Treitli S.C."/>
            <person name="Kolisko M."/>
            <person name="Husnik F."/>
            <person name="Keeling P."/>
            <person name="Hampl V."/>
        </authorList>
    </citation>
    <scope>NUCLEOTIDE SEQUENCE [LARGE SCALE GENOMIC DNA]</scope>
    <source>
        <strain evidence="4">ST1C</strain>
    </source>
</reference>
<gene>
    <name evidence="4" type="ORF">EZS28_024085</name>
</gene>
<evidence type="ECO:0000313" key="4">
    <source>
        <dbReference type="EMBL" id="KAA6380387.1"/>
    </source>
</evidence>
<dbReference type="InterPro" id="IPR046342">
    <property type="entry name" value="CBS_dom_sf"/>
</dbReference>